<sequence length="589" mass="63580">MKHEMALRTFAFITVFAHLSSGILAAEECVQASASLLPTSVPDIKVPSDLWLPPSVVNTDDYKNAKNWKPVQVCGVPADEKVCTTDDSSFPTLTKATIGKVPQFSTPTTLDILQQAVSAWNGGAGAWPQMSLAARCEAVGKFLQLIEESQNELATALMWEIGKSWPDALSEVTRTIQFGRAVIAAIQSNDPDIASDEMLSSGSHRAWMRRAAIGIVLALGPYNYPINETYATLIPALLMGNICILKIPTVGGLVHLLTMEAFSKALPAGTIHFVAGSGRATMPPMMKSGEIDALAFIGGSGAADELIASHPHPHRLKVFLQLEANNMAIYLKDLFESKDKVLLNNALEQAIIGSLSYNGQRCTALKVHFVPTAHAAAFAQQLAERVAEMSVGLPWQQHAGDKYSKITPLPTDKRIQYMQELLQDALAKGAKIVNPNGGEVLGGPESTLMRPAVLFPVTSDMRIYVEEQFGPLVPVVPYDDLETIKEFARDGIYGQQASIFGHDAAAVASLVDPFSSVFGKINLNRQCGRSPDEWPFSGRRSSAMGSMSVTHALREFSTPTLVSFGGDEEGSDFVQQVAAQSKFLQPVNP</sequence>
<feature type="chain" id="PRO_5030890245" description="Succinate-semialdehyde dehydrogenase, mitochondrial" evidence="5">
    <location>
        <begin position="26"/>
        <end position="589"/>
    </location>
</feature>
<dbReference type="GO" id="GO:0004777">
    <property type="term" value="F:succinate-semialdehyde dehydrogenase (NAD+) activity"/>
    <property type="evidence" value="ECO:0007669"/>
    <property type="project" value="UniProtKB-EC"/>
</dbReference>
<name>A0A7S3KYB4_9STRA</name>
<feature type="signal peptide" evidence="5">
    <location>
        <begin position="1"/>
        <end position="25"/>
    </location>
</feature>
<dbReference type="PROSITE" id="PS00070">
    <property type="entry name" value="ALDEHYDE_DEHYDR_CYS"/>
    <property type="match status" value="1"/>
</dbReference>
<proteinExistence type="predicted"/>
<dbReference type="Gene3D" id="3.40.309.10">
    <property type="entry name" value="Aldehyde Dehydrogenase, Chain A, domain 2"/>
    <property type="match status" value="1"/>
</dbReference>
<evidence type="ECO:0000313" key="7">
    <source>
        <dbReference type="EMBL" id="CAE0404920.1"/>
    </source>
</evidence>
<dbReference type="Pfam" id="PF00171">
    <property type="entry name" value="Aldedh"/>
    <property type="match status" value="1"/>
</dbReference>
<dbReference type="InterPro" id="IPR016162">
    <property type="entry name" value="Ald_DH_N"/>
</dbReference>
<evidence type="ECO:0000256" key="3">
    <source>
        <dbReference type="ARBA" id="ARBA00023002"/>
    </source>
</evidence>
<protein>
    <recommendedName>
        <fullName evidence="2">Succinate-semialdehyde dehydrogenase, mitochondrial</fullName>
        <ecNumber evidence="1">1.2.1.24</ecNumber>
    </recommendedName>
    <alternativeName>
        <fullName evidence="4">NAD(+)-dependent succinic semialdehyde dehydrogenase</fullName>
    </alternativeName>
</protein>
<dbReference type="InterPro" id="IPR050740">
    <property type="entry name" value="Aldehyde_DH_Superfamily"/>
</dbReference>
<organism evidence="7">
    <name type="scientific">Amphora coffeiformis</name>
    <dbReference type="NCBI Taxonomy" id="265554"/>
    <lineage>
        <taxon>Eukaryota</taxon>
        <taxon>Sar</taxon>
        <taxon>Stramenopiles</taxon>
        <taxon>Ochrophyta</taxon>
        <taxon>Bacillariophyta</taxon>
        <taxon>Bacillariophyceae</taxon>
        <taxon>Bacillariophycidae</taxon>
        <taxon>Thalassiophysales</taxon>
        <taxon>Catenulaceae</taxon>
        <taxon>Amphora</taxon>
    </lineage>
</organism>
<evidence type="ECO:0000256" key="2">
    <source>
        <dbReference type="ARBA" id="ARBA00019842"/>
    </source>
</evidence>
<reference evidence="7" key="1">
    <citation type="submission" date="2021-01" db="EMBL/GenBank/DDBJ databases">
        <authorList>
            <person name="Corre E."/>
            <person name="Pelletier E."/>
            <person name="Niang G."/>
            <person name="Scheremetjew M."/>
            <person name="Finn R."/>
            <person name="Kale V."/>
            <person name="Holt S."/>
            <person name="Cochrane G."/>
            <person name="Meng A."/>
            <person name="Brown T."/>
            <person name="Cohen L."/>
        </authorList>
    </citation>
    <scope>NUCLEOTIDE SEQUENCE</scope>
    <source>
        <strain evidence="7">CCMP127</strain>
    </source>
</reference>
<dbReference type="PANTHER" id="PTHR43353:SF5">
    <property type="entry name" value="SUCCINATE-SEMIALDEHYDE DEHYDROGENASE, MITOCHONDRIAL"/>
    <property type="match status" value="1"/>
</dbReference>
<dbReference type="EMBL" id="HBIM01003484">
    <property type="protein sequence ID" value="CAE0404920.1"/>
    <property type="molecule type" value="Transcribed_RNA"/>
</dbReference>
<dbReference type="InterPro" id="IPR016160">
    <property type="entry name" value="Ald_DH_CS_CYS"/>
</dbReference>
<feature type="domain" description="Aldehyde dehydrogenase" evidence="6">
    <location>
        <begin position="91"/>
        <end position="558"/>
    </location>
</feature>
<dbReference type="InterPro" id="IPR015590">
    <property type="entry name" value="Aldehyde_DH_dom"/>
</dbReference>
<evidence type="ECO:0000256" key="4">
    <source>
        <dbReference type="ARBA" id="ARBA00030806"/>
    </source>
</evidence>
<evidence type="ECO:0000256" key="5">
    <source>
        <dbReference type="SAM" id="SignalP"/>
    </source>
</evidence>
<dbReference type="EC" id="1.2.1.24" evidence="1"/>
<dbReference type="Gene3D" id="3.40.605.10">
    <property type="entry name" value="Aldehyde Dehydrogenase, Chain A, domain 1"/>
    <property type="match status" value="1"/>
</dbReference>
<dbReference type="AlphaFoldDB" id="A0A7S3KYB4"/>
<dbReference type="SUPFAM" id="SSF53720">
    <property type="entry name" value="ALDH-like"/>
    <property type="match status" value="1"/>
</dbReference>
<evidence type="ECO:0000259" key="6">
    <source>
        <dbReference type="Pfam" id="PF00171"/>
    </source>
</evidence>
<gene>
    <name evidence="7" type="ORF">ACOF00016_LOCUS3006</name>
</gene>
<keyword evidence="5" id="KW-0732">Signal</keyword>
<keyword evidence="3" id="KW-0560">Oxidoreductase</keyword>
<dbReference type="InterPro" id="IPR016161">
    <property type="entry name" value="Ald_DH/histidinol_DH"/>
</dbReference>
<accession>A0A7S3KYB4</accession>
<dbReference type="PANTHER" id="PTHR43353">
    <property type="entry name" value="SUCCINATE-SEMIALDEHYDE DEHYDROGENASE, MITOCHONDRIAL"/>
    <property type="match status" value="1"/>
</dbReference>
<dbReference type="InterPro" id="IPR016163">
    <property type="entry name" value="Ald_DH_C"/>
</dbReference>
<evidence type="ECO:0000256" key="1">
    <source>
        <dbReference type="ARBA" id="ARBA00013051"/>
    </source>
</evidence>